<keyword evidence="1" id="KW-0472">Membrane</keyword>
<proteinExistence type="predicted"/>
<dbReference type="RefSeq" id="WP_377140913.1">
    <property type="nucleotide sequence ID" value="NZ_JBHTIA010000003.1"/>
</dbReference>
<gene>
    <name evidence="2" type="ORF">ACFQZI_08190</name>
</gene>
<keyword evidence="1" id="KW-0812">Transmembrane</keyword>
<evidence type="ECO:0000313" key="3">
    <source>
        <dbReference type="Proteomes" id="UP001597073"/>
    </source>
</evidence>
<sequence>MPDIRSLIKYFYLPILPWNIGFSISAVFYIVAYGPRVSGFMLFWKAAGYASTIFLQSYTAKNTYMFYRNAGYSIKRMYAYAFAFDMAIFILMLIILFTTLHFLPPYHAHIKSR</sequence>
<evidence type="ECO:0000256" key="1">
    <source>
        <dbReference type="SAM" id="Phobius"/>
    </source>
</evidence>
<evidence type="ECO:0000313" key="2">
    <source>
        <dbReference type="EMBL" id="MFD0764831.1"/>
    </source>
</evidence>
<feature type="transmembrane region" description="Helical" evidence="1">
    <location>
        <begin position="37"/>
        <end position="58"/>
    </location>
</feature>
<keyword evidence="1" id="KW-1133">Transmembrane helix</keyword>
<reference evidence="3" key="1">
    <citation type="journal article" date="2019" name="Int. J. Syst. Evol. Microbiol.">
        <title>The Global Catalogue of Microorganisms (GCM) 10K type strain sequencing project: providing services to taxonomists for standard genome sequencing and annotation.</title>
        <authorList>
            <consortium name="The Broad Institute Genomics Platform"/>
            <consortium name="The Broad Institute Genome Sequencing Center for Infectious Disease"/>
            <person name="Wu L."/>
            <person name="Ma J."/>
        </authorList>
    </citation>
    <scope>NUCLEOTIDE SEQUENCE [LARGE SCALE GENOMIC DNA]</scope>
    <source>
        <strain evidence="3">CCUG 60742</strain>
    </source>
</reference>
<feature type="transmembrane region" description="Helical" evidence="1">
    <location>
        <begin position="12"/>
        <end position="31"/>
    </location>
</feature>
<keyword evidence="3" id="KW-1185">Reference proteome</keyword>
<feature type="transmembrane region" description="Helical" evidence="1">
    <location>
        <begin position="78"/>
        <end position="103"/>
    </location>
</feature>
<name>A0ABW2ZF61_9SPHI</name>
<dbReference type="EMBL" id="JBHTIA010000003">
    <property type="protein sequence ID" value="MFD0764831.1"/>
    <property type="molecule type" value="Genomic_DNA"/>
</dbReference>
<organism evidence="2 3">
    <name type="scientific">Mucilaginibacter lutimaris</name>
    <dbReference type="NCBI Taxonomy" id="931629"/>
    <lineage>
        <taxon>Bacteria</taxon>
        <taxon>Pseudomonadati</taxon>
        <taxon>Bacteroidota</taxon>
        <taxon>Sphingobacteriia</taxon>
        <taxon>Sphingobacteriales</taxon>
        <taxon>Sphingobacteriaceae</taxon>
        <taxon>Mucilaginibacter</taxon>
    </lineage>
</organism>
<comment type="caution">
    <text evidence="2">The sequence shown here is derived from an EMBL/GenBank/DDBJ whole genome shotgun (WGS) entry which is preliminary data.</text>
</comment>
<protein>
    <submittedName>
        <fullName evidence="2">Uncharacterized protein</fullName>
    </submittedName>
</protein>
<accession>A0ABW2ZF61</accession>
<dbReference type="Proteomes" id="UP001597073">
    <property type="component" value="Unassembled WGS sequence"/>
</dbReference>